<dbReference type="OrthoDB" id="9803993at2"/>
<reference evidence="10 11" key="1">
    <citation type="submission" date="2018-12" db="EMBL/GenBank/DDBJ databases">
        <authorList>
            <person name="Sun L."/>
            <person name="Chen Z."/>
        </authorList>
    </citation>
    <scope>NUCLEOTIDE SEQUENCE [LARGE SCALE GENOMIC DNA]</scope>
    <source>
        <strain evidence="10 11">3-5-3</strain>
    </source>
</reference>
<protein>
    <submittedName>
        <fullName evidence="10">Aminopeptidase</fullName>
    </submittedName>
</protein>
<dbReference type="InterPro" id="IPR035097">
    <property type="entry name" value="M29_N-terminal"/>
</dbReference>
<dbReference type="GO" id="GO:0006508">
    <property type="term" value="P:proteolysis"/>
    <property type="evidence" value="ECO:0007669"/>
    <property type="project" value="UniProtKB-KW"/>
</dbReference>
<dbReference type="AlphaFoldDB" id="A0A3S1DA71"/>
<gene>
    <name evidence="10" type="ORF">EJP77_04605</name>
</gene>
<evidence type="ECO:0000256" key="1">
    <source>
        <dbReference type="ARBA" id="ARBA00001941"/>
    </source>
</evidence>
<dbReference type="EMBL" id="RZNX01000001">
    <property type="protein sequence ID" value="RUT36275.1"/>
    <property type="molecule type" value="Genomic_DNA"/>
</dbReference>
<evidence type="ECO:0000256" key="8">
    <source>
        <dbReference type="ARBA" id="ARBA00022801"/>
    </source>
</evidence>
<keyword evidence="8" id="KW-0378">Hydrolase</keyword>
<evidence type="ECO:0000256" key="5">
    <source>
        <dbReference type="ARBA" id="ARBA00022438"/>
    </source>
</evidence>
<comment type="cofactor">
    <cofactor evidence="3">
        <name>Zn(2+)</name>
        <dbReference type="ChEBI" id="CHEBI:29105"/>
    </cofactor>
</comment>
<dbReference type="GO" id="GO:0008237">
    <property type="term" value="F:metallopeptidase activity"/>
    <property type="evidence" value="ECO:0007669"/>
    <property type="project" value="UniProtKB-KW"/>
</dbReference>
<dbReference type="Proteomes" id="UP000272464">
    <property type="component" value="Unassembled WGS sequence"/>
</dbReference>
<dbReference type="InterPro" id="IPR052170">
    <property type="entry name" value="M29_Exopeptidase"/>
</dbReference>
<evidence type="ECO:0000256" key="9">
    <source>
        <dbReference type="ARBA" id="ARBA00023049"/>
    </source>
</evidence>
<dbReference type="Gene3D" id="3.40.1830.10">
    <property type="entry name" value="Thermophilic metalloprotease (M29)"/>
    <property type="match status" value="1"/>
</dbReference>
<name>A0A3S1DA71_9BACL</name>
<keyword evidence="5 10" id="KW-0031">Aminopeptidase</keyword>
<organism evidence="10 11">
    <name type="scientific">Paenibacillus zeisoli</name>
    <dbReference type="NCBI Taxonomy" id="2496267"/>
    <lineage>
        <taxon>Bacteria</taxon>
        <taxon>Bacillati</taxon>
        <taxon>Bacillota</taxon>
        <taxon>Bacilli</taxon>
        <taxon>Bacillales</taxon>
        <taxon>Paenibacillaceae</taxon>
        <taxon>Paenibacillus</taxon>
    </lineage>
</organism>
<keyword evidence="6" id="KW-0645">Protease</keyword>
<dbReference type="RefSeq" id="WP_127197968.1">
    <property type="nucleotide sequence ID" value="NZ_RZNX01000001.1"/>
</dbReference>
<dbReference type="Pfam" id="PF02073">
    <property type="entry name" value="Peptidase_M29"/>
    <property type="match status" value="1"/>
</dbReference>
<dbReference type="InterPro" id="IPR000787">
    <property type="entry name" value="Peptidase_M29"/>
</dbReference>
<sequence>MRDPRIGQLAKNLVGYSVNVQPGENVLIEMIGTERDLLNALVEEVGKKGGNAFVQLTDKTVQRAMLKYGNKEQIQTWAEIDLNRMKQMQCYIGIRAGENVNDLADVPEEKMKLYNSLYSHPVHSEQRVKHTKWVVLRYPNASMAQLANTSTEAFEDFYFSVCNLDYAKMDRAQDALAELMNRTDKVRIVAEGTDLHFSIKGIAAIKCSGQNNIPDGEVYTAPVRDSVNGTISFNTASLYNGVTFENIKFRFENGKIVEASSNDTARINAILDADEGARYIGEFAIGFNPYILHPMKDTLFDEKIAGSFHFTPGQAYEVADNGNRSSIHWDLVQIQRPDYGGGEIYFDDQLIRKDGLFVIPELTPLNPENLK</sequence>
<dbReference type="GO" id="GO:0004177">
    <property type="term" value="F:aminopeptidase activity"/>
    <property type="evidence" value="ECO:0007669"/>
    <property type="project" value="UniProtKB-KW"/>
</dbReference>
<dbReference type="GO" id="GO:0046872">
    <property type="term" value="F:metal ion binding"/>
    <property type="evidence" value="ECO:0007669"/>
    <property type="project" value="UniProtKB-KW"/>
</dbReference>
<evidence type="ECO:0000256" key="4">
    <source>
        <dbReference type="ARBA" id="ARBA00008236"/>
    </source>
</evidence>
<dbReference type="PANTHER" id="PTHR34448:SF1">
    <property type="entry name" value="BLL6088 PROTEIN"/>
    <property type="match status" value="1"/>
</dbReference>
<dbReference type="PANTHER" id="PTHR34448">
    <property type="entry name" value="AMINOPEPTIDASE"/>
    <property type="match status" value="1"/>
</dbReference>
<comment type="cofactor">
    <cofactor evidence="2">
        <name>Mg(2+)</name>
        <dbReference type="ChEBI" id="CHEBI:18420"/>
    </cofactor>
</comment>
<evidence type="ECO:0000256" key="6">
    <source>
        <dbReference type="ARBA" id="ARBA00022670"/>
    </source>
</evidence>
<keyword evidence="7" id="KW-0479">Metal-binding</keyword>
<evidence type="ECO:0000256" key="2">
    <source>
        <dbReference type="ARBA" id="ARBA00001946"/>
    </source>
</evidence>
<comment type="similarity">
    <text evidence="4">Belongs to the peptidase M29 family.</text>
</comment>
<keyword evidence="9" id="KW-0482">Metalloprotease</keyword>
<evidence type="ECO:0000313" key="11">
    <source>
        <dbReference type="Proteomes" id="UP000272464"/>
    </source>
</evidence>
<comment type="cofactor">
    <cofactor evidence="1">
        <name>Co(2+)</name>
        <dbReference type="ChEBI" id="CHEBI:48828"/>
    </cofactor>
</comment>
<evidence type="ECO:0000256" key="3">
    <source>
        <dbReference type="ARBA" id="ARBA00001947"/>
    </source>
</evidence>
<evidence type="ECO:0000256" key="7">
    <source>
        <dbReference type="ARBA" id="ARBA00022723"/>
    </source>
</evidence>
<evidence type="ECO:0000313" key="10">
    <source>
        <dbReference type="EMBL" id="RUT36275.1"/>
    </source>
</evidence>
<comment type="caution">
    <text evidence="10">The sequence shown here is derived from an EMBL/GenBank/DDBJ whole genome shotgun (WGS) entry which is preliminary data.</text>
</comment>
<accession>A0A3S1DA71</accession>
<dbReference type="SUPFAM" id="SSF144052">
    <property type="entry name" value="Thermophilic metalloprotease-like"/>
    <property type="match status" value="1"/>
</dbReference>
<proteinExistence type="inferred from homology"/>
<keyword evidence="11" id="KW-1185">Reference proteome</keyword>